<dbReference type="PIRSF" id="PIRSF002155">
    <property type="entry name" value="Ribosomal_L1"/>
    <property type="match status" value="1"/>
</dbReference>
<dbReference type="GO" id="GO:0006412">
    <property type="term" value="P:translation"/>
    <property type="evidence" value="ECO:0007669"/>
    <property type="project" value="InterPro"/>
</dbReference>
<dbReference type="PANTHER" id="PTHR36427:SF3">
    <property type="entry name" value="LARGE RIBOSOMAL SUBUNIT PROTEIN UL1M"/>
    <property type="match status" value="1"/>
</dbReference>
<dbReference type="HAMAP" id="MF_01318_B">
    <property type="entry name" value="Ribosomal_uL1_B"/>
    <property type="match status" value="1"/>
</dbReference>
<dbReference type="GeneID" id="38572709"/>
<dbReference type="NCBIfam" id="TIGR01169">
    <property type="entry name" value="rplA_bact"/>
    <property type="match status" value="1"/>
</dbReference>
<evidence type="ECO:0000256" key="4">
    <source>
        <dbReference type="ARBA" id="ARBA00022884"/>
    </source>
</evidence>
<dbReference type="EMBL" id="MF167426">
    <property type="protein sequence ID" value="ASQ40125.1"/>
    <property type="molecule type" value="Genomic_DNA"/>
</dbReference>
<evidence type="ECO:0000256" key="5">
    <source>
        <dbReference type="ARBA" id="ARBA00022980"/>
    </source>
</evidence>
<dbReference type="InterPro" id="IPR005878">
    <property type="entry name" value="Ribosom_uL1_bac-type"/>
</dbReference>
<dbReference type="SUPFAM" id="SSF56808">
    <property type="entry name" value="Ribosomal protein L1"/>
    <property type="match status" value="1"/>
</dbReference>
<gene>
    <name evidence="8" type="primary">rpl1</name>
</gene>
<reference evidence="8" key="1">
    <citation type="submission" date="2017-05" db="EMBL/GenBank/DDBJ databases">
        <title>Plastid comparative genomics reveals ancient divergence between Glaucophyte genera.</title>
        <authorList>
            <person name="Figueroa-Martinez F.J."/>
            <person name="Jackson C."/>
            <person name="Reyes-Prieto A."/>
        </authorList>
    </citation>
    <scope>NUCLEOTIDE SEQUENCE</scope>
    <source>
        <strain evidence="8">SAG 46.84</strain>
    </source>
</reference>
<keyword evidence="6 7" id="KW-0687">Ribonucleoprotein</keyword>
<keyword evidence="5 7" id="KW-0689">Ribosomal protein</keyword>
<keyword evidence="4" id="KW-0694">RNA-binding</keyword>
<evidence type="ECO:0000256" key="7">
    <source>
        <dbReference type="RuleBase" id="RU000659"/>
    </source>
</evidence>
<evidence type="ECO:0000256" key="2">
    <source>
        <dbReference type="ARBA" id="ARBA00011838"/>
    </source>
</evidence>
<dbReference type="PROSITE" id="PS01199">
    <property type="entry name" value="RIBOSOMAL_L1"/>
    <property type="match status" value="1"/>
</dbReference>
<dbReference type="GeneID" id="38572551"/>
<dbReference type="RefSeq" id="YP_009546111.1">
    <property type="nucleotide sequence ID" value="NC_040153.1"/>
</dbReference>
<evidence type="ECO:0000313" key="8">
    <source>
        <dbReference type="EMBL" id="ASQ40125.1"/>
    </source>
</evidence>
<dbReference type="AlphaFoldDB" id="A0A3G1IVQ2"/>
<dbReference type="EMBL" id="MF167426">
    <property type="protein sequence ID" value="ASQ40172.1"/>
    <property type="molecule type" value="Genomic_DNA"/>
</dbReference>
<dbReference type="InterPro" id="IPR016095">
    <property type="entry name" value="Ribosomal_uL1_3-a/b-sand"/>
</dbReference>
<proteinExistence type="inferred from homology"/>
<comment type="subunit">
    <text evidence="2">Part of the 50S ribosomal subunit.</text>
</comment>
<dbReference type="Gene3D" id="3.30.190.20">
    <property type="match status" value="1"/>
</dbReference>
<comment type="similarity">
    <text evidence="1 7">Belongs to the universal ribosomal protein uL1 family.</text>
</comment>
<accession>A0A3G1IVQ2</accession>
<dbReference type="InterPro" id="IPR023674">
    <property type="entry name" value="Ribosomal_uL1-like"/>
</dbReference>
<dbReference type="GO" id="GO:0019843">
    <property type="term" value="F:rRNA binding"/>
    <property type="evidence" value="ECO:0007669"/>
    <property type="project" value="UniProtKB-KW"/>
</dbReference>
<protein>
    <recommendedName>
        <fullName evidence="7">Ribosomal protein</fullName>
    </recommendedName>
</protein>
<dbReference type="InterPro" id="IPR028364">
    <property type="entry name" value="Ribosomal_uL1/biogenesis"/>
</dbReference>
<dbReference type="RefSeq" id="YP_009546064.1">
    <property type="nucleotide sequence ID" value="NC_040153.1"/>
</dbReference>
<dbReference type="GO" id="GO:0015934">
    <property type="term" value="C:large ribosomal subunit"/>
    <property type="evidence" value="ECO:0007669"/>
    <property type="project" value="InterPro"/>
</dbReference>
<dbReference type="GO" id="GO:0003735">
    <property type="term" value="F:structural constituent of ribosome"/>
    <property type="evidence" value="ECO:0007669"/>
    <property type="project" value="InterPro"/>
</dbReference>
<dbReference type="FunFam" id="3.40.50.790:FF:000001">
    <property type="entry name" value="50S ribosomal protein L1"/>
    <property type="match status" value="1"/>
</dbReference>
<dbReference type="Gene3D" id="3.40.50.790">
    <property type="match status" value="1"/>
</dbReference>
<evidence type="ECO:0000256" key="6">
    <source>
        <dbReference type="ARBA" id="ARBA00023274"/>
    </source>
</evidence>
<geneLocation type="plastid" evidence="8"/>
<dbReference type="CDD" id="cd00403">
    <property type="entry name" value="Ribosomal_L1"/>
    <property type="match status" value="1"/>
</dbReference>
<keyword evidence="3" id="KW-0699">rRNA-binding</keyword>
<dbReference type="PANTHER" id="PTHR36427">
    <property type="entry name" value="54S RIBOSOMAL PROTEIN L1, MITOCHONDRIAL"/>
    <property type="match status" value="1"/>
</dbReference>
<dbReference type="Pfam" id="PF00687">
    <property type="entry name" value="Ribosomal_L1"/>
    <property type="match status" value="1"/>
</dbReference>
<sequence length="236" mass="26147">MRKLSRRFSELKEKLEKRIYDPVEAIELLKKNATAKFIETAEAHCRLAIDPKYADQQLRATVVLPKGTGKTIRIAVITRGERIQEALAAGADKAGSEELIEEISKGIIDFDCLIATPDVMPQVAKLGRLLGPRGLMPSPKGGTVTFDLSQAINEFKAGKLELRSDRSGIVHILFGKTDFSTESLLLNLKAVQDAIDKNRPTGVKGKYWKSLYIVSTMGPSIAIDYNLLKDFKFVEN</sequence>
<organism evidence="8">
    <name type="scientific">Gloeochaete wittrockiana</name>
    <dbReference type="NCBI Taxonomy" id="38269"/>
    <lineage>
        <taxon>Eukaryota</taxon>
        <taxon>Glaucocystophyceae</taxon>
        <taxon>Gloeochaetales</taxon>
        <taxon>Gloeochaetaceae</taxon>
        <taxon>Gloeochaete</taxon>
    </lineage>
</organism>
<evidence type="ECO:0000256" key="3">
    <source>
        <dbReference type="ARBA" id="ARBA00022730"/>
    </source>
</evidence>
<name>A0A3G1IVQ2_9EUKA</name>
<evidence type="ECO:0000256" key="1">
    <source>
        <dbReference type="ARBA" id="ARBA00010531"/>
    </source>
</evidence>
<keyword evidence="8" id="KW-0934">Plastid</keyword>
<dbReference type="InterPro" id="IPR002143">
    <property type="entry name" value="Ribosomal_uL1"/>
</dbReference>
<dbReference type="InterPro" id="IPR023673">
    <property type="entry name" value="Ribosomal_uL1_CS"/>
</dbReference>